<proteinExistence type="predicted"/>
<keyword evidence="2" id="KW-1185">Reference proteome</keyword>
<evidence type="ECO:0000313" key="1">
    <source>
        <dbReference type="EMBL" id="KAF2463864.1"/>
    </source>
</evidence>
<sequence>MQMQSDKIRAKESKIQDLQRTIQADQQRRLQSSTRLREQEIRHREQERSMRDLQAQLDQLTKNLSDSYQRTEQLERAWKESTEEVAKLRQQSSVHKVDDNTLKATYGEVIYSVGNWASNYCGGRDASFHEADLLPLKSLTRHYRQYVSSEVLRPVLIQSLVMRMLVENILYSGSELNGLLWAGRLSPGLRLVQKALQFGDGYATQELLMTGQIRQSQVQEYSAWKAKSAILVAEVATEPDIDLLITGMQDRFRERLSPFVTCKKSEVWTDLREIIQTTVRLDKEIHMSRALFTFDRWSGPEEGGLGFEFDEEISASAQGFEPAKFGMKVELVVAPFFMKTGTGDGDAYETNLYLSKCVVVCTESRRKLENF</sequence>
<evidence type="ECO:0000313" key="2">
    <source>
        <dbReference type="Proteomes" id="UP000799755"/>
    </source>
</evidence>
<protein>
    <submittedName>
        <fullName evidence="1">Uncharacterized protein</fullName>
    </submittedName>
</protein>
<organism evidence="1 2">
    <name type="scientific">Lindgomyces ingoldianus</name>
    <dbReference type="NCBI Taxonomy" id="673940"/>
    <lineage>
        <taxon>Eukaryota</taxon>
        <taxon>Fungi</taxon>
        <taxon>Dikarya</taxon>
        <taxon>Ascomycota</taxon>
        <taxon>Pezizomycotina</taxon>
        <taxon>Dothideomycetes</taxon>
        <taxon>Pleosporomycetidae</taxon>
        <taxon>Pleosporales</taxon>
        <taxon>Lindgomycetaceae</taxon>
        <taxon>Lindgomyces</taxon>
    </lineage>
</organism>
<gene>
    <name evidence="1" type="ORF">BDR25DRAFT_104884</name>
</gene>
<comment type="caution">
    <text evidence="1">The sequence shown here is derived from an EMBL/GenBank/DDBJ whole genome shotgun (WGS) entry which is preliminary data.</text>
</comment>
<reference evidence="1" key="1">
    <citation type="journal article" date="2020" name="Stud. Mycol.">
        <title>101 Dothideomycetes genomes: a test case for predicting lifestyles and emergence of pathogens.</title>
        <authorList>
            <person name="Haridas S."/>
            <person name="Albert R."/>
            <person name="Binder M."/>
            <person name="Bloem J."/>
            <person name="Labutti K."/>
            <person name="Salamov A."/>
            <person name="Andreopoulos B."/>
            <person name="Baker S."/>
            <person name="Barry K."/>
            <person name="Bills G."/>
            <person name="Bluhm B."/>
            <person name="Cannon C."/>
            <person name="Castanera R."/>
            <person name="Culley D."/>
            <person name="Daum C."/>
            <person name="Ezra D."/>
            <person name="Gonzalez J."/>
            <person name="Henrissat B."/>
            <person name="Kuo A."/>
            <person name="Liang C."/>
            <person name="Lipzen A."/>
            <person name="Lutzoni F."/>
            <person name="Magnuson J."/>
            <person name="Mondo S."/>
            <person name="Nolan M."/>
            <person name="Ohm R."/>
            <person name="Pangilinan J."/>
            <person name="Park H.-J."/>
            <person name="Ramirez L."/>
            <person name="Alfaro M."/>
            <person name="Sun H."/>
            <person name="Tritt A."/>
            <person name="Yoshinaga Y."/>
            <person name="Zwiers L.-H."/>
            <person name="Turgeon B."/>
            <person name="Goodwin S."/>
            <person name="Spatafora J."/>
            <person name="Crous P."/>
            <person name="Grigoriev I."/>
        </authorList>
    </citation>
    <scope>NUCLEOTIDE SEQUENCE</scope>
    <source>
        <strain evidence="1">ATCC 200398</strain>
    </source>
</reference>
<accession>A0ACB6QA83</accession>
<name>A0ACB6QA83_9PLEO</name>
<dbReference type="Proteomes" id="UP000799755">
    <property type="component" value="Unassembled WGS sequence"/>
</dbReference>
<dbReference type="EMBL" id="MU003544">
    <property type="protein sequence ID" value="KAF2463864.1"/>
    <property type="molecule type" value="Genomic_DNA"/>
</dbReference>